<dbReference type="Pfam" id="PF04107">
    <property type="entry name" value="GCS2"/>
    <property type="match status" value="1"/>
</dbReference>
<reference evidence="1 2" key="1">
    <citation type="submission" date="2021-02" db="EMBL/GenBank/DDBJ databases">
        <title>A novel species of genus Amphritea isolated from a fishpond in China.</title>
        <authorList>
            <person name="Lu H."/>
        </authorList>
    </citation>
    <scope>NUCLEOTIDE SEQUENCE [LARGE SCALE GENOMIC DNA]</scope>
    <source>
        <strain evidence="1 2">RP18W</strain>
    </source>
</reference>
<dbReference type="GO" id="GO:0016874">
    <property type="term" value="F:ligase activity"/>
    <property type="evidence" value="ECO:0007669"/>
    <property type="project" value="UniProtKB-KW"/>
</dbReference>
<dbReference type="InterPro" id="IPR006336">
    <property type="entry name" value="GCS2"/>
</dbReference>
<dbReference type="EMBL" id="JAFFZP010000004">
    <property type="protein sequence ID" value="MBN0986501.1"/>
    <property type="molecule type" value="Genomic_DNA"/>
</dbReference>
<accession>A0ABS2W4E6</accession>
<comment type="caution">
    <text evidence="1">The sequence shown here is derived from an EMBL/GenBank/DDBJ whole genome shotgun (WGS) entry which is preliminary data.</text>
</comment>
<dbReference type="Proteomes" id="UP000760472">
    <property type="component" value="Unassembled WGS sequence"/>
</dbReference>
<dbReference type="Gene3D" id="3.30.590.20">
    <property type="match status" value="1"/>
</dbReference>
<dbReference type="InterPro" id="IPR016602">
    <property type="entry name" value="UCP012666"/>
</dbReference>
<proteinExistence type="predicted"/>
<dbReference type="SUPFAM" id="SSF55931">
    <property type="entry name" value="Glutamine synthetase/guanido kinase"/>
    <property type="match status" value="1"/>
</dbReference>
<evidence type="ECO:0000313" key="1">
    <source>
        <dbReference type="EMBL" id="MBN0986501.1"/>
    </source>
</evidence>
<gene>
    <name evidence="1" type="ORF">JW498_03910</name>
</gene>
<protein>
    <submittedName>
        <fullName evidence="1">Glutamate--cysteine ligase</fullName>
    </submittedName>
</protein>
<dbReference type="RefSeq" id="WP_205209724.1">
    <property type="nucleotide sequence ID" value="NZ_JAFFZO010000008.1"/>
</dbReference>
<organism evidence="1 2">
    <name type="scientific">Amphritea pacifica</name>
    <dbReference type="NCBI Taxonomy" id="2811233"/>
    <lineage>
        <taxon>Bacteria</taxon>
        <taxon>Pseudomonadati</taxon>
        <taxon>Pseudomonadota</taxon>
        <taxon>Gammaproteobacteria</taxon>
        <taxon>Oceanospirillales</taxon>
        <taxon>Oceanospirillaceae</taxon>
        <taxon>Amphritea</taxon>
    </lineage>
</organism>
<keyword evidence="2" id="KW-1185">Reference proteome</keyword>
<dbReference type="InterPro" id="IPR050141">
    <property type="entry name" value="GCL_type2/YbdK_subfam"/>
</dbReference>
<dbReference type="InterPro" id="IPR014746">
    <property type="entry name" value="Gln_synth/guanido_kin_cat_dom"/>
</dbReference>
<name>A0ABS2W4E6_9GAMM</name>
<dbReference type="PANTHER" id="PTHR36510">
    <property type="entry name" value="GLUTAMATE--CYSTEINE LIGASE 2-RELATED"/>
    <property type="match status" value="1"/>
</dbReference>
<dbReference type="PANTHER" id="PTHR36510:SF3">
    <property type="entry name" value="CONSERVED PROTEIN"/>
    <property type="match status" value="1"/>
</dbReference>
<evidence type="ECO:0000313" key="2">
    <source>
        <dbReference type="Proteomes" id="UP000760472"/>
    </source>
</evidence>
<sequence length="496" mass="55397">MGLEIKKSEFTRQDYERFTRRLFANLDELAQLLREPGFGLGAATLGAELELYIVDKLGRPLPVNSEVQKQLGDPQLTLELNRYNLEYNLTPVGIEGRPFSAIEAEIRKILERLNGLAEPLDGRVLPIGILPTLQRKDFGLHAMTDLSRYHALTRALAEMRGETVAIRIDGEDPISLRASDVTLEGANTSLQMHYRVTPQQFADSYNAIQLVTPLVLAISANSPFLLGNRLWHETRVPLFKQAIDGSGNCSVKTGEAERVSFGHGWVRHGVHELFAEAVYLHKPILPVCESGHRRPAKTAQGADSHTLFELTLHQGTVWPWNRPVYDPVDGGHLRIEIRSLPAGPSPCDMMANAALIIGLAEGLRGRIEEIIPAMPFKTLEYNFYQAARFGMGAKLMWPSGPREQLTRRAAVDIVAALLPVARKGLLRAGIDAAEADHYLGIIRQRLQAKTNGASWQLRQFERLSASLVKRRALRSMLEHYIDHCGNNRPVAEWEDI</sequence>
<dbReference type="PIRSF" id="PIRSF012666">
    <property type="entry name" value="UCP012666"/>
    <property type="match status" value="1"/>
</dbReference>
<keyword evidence="1" id="KW-0436">Ligase</keyword>